<organism evidence="3 4">
    <name type="scientific">Dictyostelium purpureum</name>
    <name type="common">Slime mold</name>
    <dbReference type="NCBI Taxonomy" id="5786"/>
    <lineage>
        <taxon>Eukaryota</taxon>
        <taxon>Amoebozoa</taxon>
        <taxon>Evosea</taxon>
        <taxon>Eumycetozoa</taxon>
        <taxon>Dictyostelia</taxon>
        <taxon>Dictyosteliales</taxon>
        <taxon>Dictyosteliaceae</taxon>
        <taxon>Dictyostelium</taxon>
    </lineage>
</organism>
<dbReference type="KEGG" id="dpp:DICPUDRAFT_50487"/>
<dbReference type="OMA" id="NNNILCH"/>
<dbReference type="InterPro" id="IPR019448">
    <property type="entry name" value="NT-C2"/>
</dbReference>
<feature type="compositionally biased region" description="Low complexity" evidence="1">
    <location>
        <begin position="93"/>
        <end position="111"/>
    </location>
</feature>
<dbReference type="FunCoup" id="F0ZYK8">
    <property type="interactions" value="398"/>
</dbReference>
<dbReference type="STRING" id="5786.F0ZYK8"/>
<dbReference type="OrthoDB" id="21302at2759"/>
<evidence type="ECO:0000256" key="1">
    <source>
        <dbReference type="SAM" id="MobiDB-lite"/>
    </source>
</evidence>
<dbReference type="eggNOG" id="ENOG502RERQ">
    <property type="taxonomic scope" value="Eukaryota"/>
</dbReference>
<proteinExistence type="predicted"/>
<accession>F0ZYK8</accession>
<dbReference type="GeneID" id="10508298"/>
<dbReference type="InParanoid" id="F0ZYK8"/>
<dbReference type="AlphaFoldDB" id="F0ZYK8"/>
<feature type="compositionally biased region" description="Low complexity" evidence="1">
    <location>
        <begin position="318"/>
        <end position="340"/>
    </location>
</feature>
<feature type="compositionally biased region" description="Low complexity" evidence="1">
    <location>
        <begin position="668"/>
        <end position="690"/>
    </location>
</feature>
<dbReference type="Proteomes" id="UP000001064">
    <property type="component" value="Unassembled WGS sequence"/>
</dbReference>
<dbReference type="EMBL" id="GL871286">
    <property type="protein sequence ID" value="EGC30977.1"/>
    <property type="molecule type" value="Genomic_DNA"/>
</dbReference>
<feature type="region of interest" description="Disordered" evidence="1">
    <location>
        <begin position="661"/>
        <end position="690"/>
    </location>
</feature>
<keyword evidence="4" id="KW-1185">Reference proteome</keyword>
<feature type="region of interest" description="Disordered" evidence="1">
    <location>
        <begin position="286"/>
        <end position="340"/>
    </location>
</feature>
<evidence type="ECO:0000259" key="2">
    <source>
        <dbReference type="PROSITE" id="PS51840"/>
    </source>
</evidence>
<feature type="region of interest" description="Disordered" evidence="1">
    <location>
        <begin position="88"/>
        <end position="111"/>
    </location>
</feature>
<evidence type="ECO:0000313" key="3">
    <source>
        <dbReference type="EMBL" id="EGC30977.1"/>
    </source>
</evidence>
<reference evidence="4" key="1">
    <citation type="journal article" date="2011" name="Genome Biol.">
        <title>Comparative genomics of the social amoebae Dictyostelium discoideum and Dictyostelium purpureum.</title>
        <authorList>
            <consortium name="US DOE Joint Genome Institute (JGI-PGF)"/>
            <person name="Sucgang R."/>
            <person name="Kuo A."/>
            <person name="Tian X."/>
            <person name="Salerno W."/>
            <person name="Parikh A."/>
            <person name="Feasley C.L."/>
            <person name="Dalin E."/>
            <person name="Tu H."/>
            <person name="Huang E."/>
            <person name="Barry K."/>
            <person name="Lindquist E."/>
            <person name="Shapiro H."/>
            <person name="Bruce D."/>
            <person name="Schmutz J."/>
            <person name="Salamov A."/>
            <person name="Fey P."/>
            <person name="Gaudet P."/>
            <person name="Anjard C."/>
            <person name="Babu M.M."/>
            <person name="Basu S."/>
            <person name="Bushmanova Y."/>
            <person name="van der Wel H."/>
            <person name="Katoh-Kurasawa M."/>
            <person name="Dinh C."/>
            <person name="Coutinho P.M."/>
            <person name="Saito T."/>
            <person name="Elias M."/>
            <person name="Schaap P."/>
            <person name="Kay R.R."/>
            <person name="Henrissat B."/>
            <person name="Eichinger L."/>
            <person name="Rivero F."/>
            <person name="Putnam N.H."/>
            <person name="West C.M."/>
            <person name="Loomis W.F."/>
            <person name="Chisholm R.L."/>
            <person name="Shaulsky G."/>
            <person name="Strassmann J.E."/>
            <person name="Queller D.C."/>
            <person name="Kuspa A."/>
            <person name="Grigoriev I.V."/>
        </authorList>
    </citation>
    <scope>NUCLEOTIDE SEQUENCE [LARGE SCALE GENOMIC DNA]</scope>
    <source>
        <strain evidence="4">QSDP1</strain>
    </source>
</reference>
<feature type="compositionally biased region" description="Basic and acidic residues" evidence="1">
    <location>
        <begin position="291"/>
        <end position="301"/>
    </location>
</feature>
<dbReference type="PROSITE" id="PS51840">
    <property type="entry name" value="C2_NT"/>
    <property type="match status" value="1"/>
</dbReference>
<name>F0ZYK8_DICPU</name>
<protein>
    <recommendedName>
        <fullName evidence="2">C2 NT-type domain-containing protein</fullName>
    </recommendedName>
</protein>
<evidence type="ECO:0000313" key="4">
    <source>
        <dbReference type="Proteomes" id="UP000001064"/>
    </source>
</evidence>
<feature type="domain" description="C2 NT-type" evidence="2">
    <location>
        <begin position="9"/>
        <end position="236"/>
    </location>
</feature>
<sequence length="764" mass="85585">MIRNIKDGLSHVRKDKIKIQYELEFKKLVNLSDDLIDQFISIKWERGKSEKGSTRDIRVVDSNIEKFHNSANLTHSVSFSEIPYDSKNHSHRNGYSNTGNTQTSGSSSSNTPYIELEKIPKTLSRKQSKILLGNKIDGSNSMPGGDCIAIVPQEKVVFKVHLFSNTIHSKIDHILNTNYEQKLLNIYIYHNNNILCHSSIDLSLHTEENTNYSVTVPFPSSSLTQPTLYMNIKSSYLKYNDKPIIKASKEIISKKELGNIVTNGANKLLEYQGEIYFIQNNKNNNLNSIGENKDYNSKEENYQNSSKENNIKEKNNIKDNNSNNNNNNNNNNSNNNNNNNKILRFELENNIKHSPTEINKNSNNKNMISTSLNVNSNYENEKNSSQSTGTTWDELTEEDHFKNSISEITHNKIVCQKNEEIKELNNSIKKLQGDLSDQKRLSASLQTLIDDCRVKVLEYEEHFHRAQSLENYAKKQFKLDGITGVSFESNFSFAIASHLLKGLKYPSTKTTTSRLLTTFLTISAKKSNGSGILGYLAALLTTESEVGNLEQIIQLASDGGSNRTSPLHVLFNDHMIPDVDHASLLFTFLVTVLAHTDREHEQLFIYEALKEGIQFMPQAFPVIYKTFIPKLSSIISTSQIEKMMSASLSIMEHMFSIEPPKSELHPHLASSPILNSSSSPPLNSSNSSLSSSSNAINASGASANLPLNGTSNNYGIGHLKKLGFQGLPECGSGFSRPSTQSLNDSILKTLSELLNQISLSKQIK</sequence>
<gene>
    <name evidence="3" type="ORF">DICPUDRAFT_50487</name>
</gene>
<dbReference type="VEuPathDB" id="AmoebaDB:DICPUDRAFT_50487"/>
<dbReference type="RefSeq" id="XP_003292504.1">
    <property type="nucleotide sequence ID" value="XM_003292456.1"/>
</dbReference>